<comment type="caution">
    <text evidence="1">The sequence shown here is derived from an EMBL/GenBank/DDBJ whole genome shotgun (WGS) entry which is preliminary data.</text>
</comment>
<protein>
    <submittedName>
        <fullName evidence="1">DUF5995 family protein</fullName>
    </submittedName>
</protein>
<dbReference type="EMBL" id="BAABGM010000003">
    <property type="protein sequence ID" value="GAA4400069.1"/>
    <property type="molecule type" value="Genomic_DNA"/>
</dbReference>
<accession>A0ABP8K3Z7</accession>
<dbReference type="Pfam" id="PF19458">
    <property type="entry name" value="DUF5995"/>
    <property type="match status" value="1"/>
</dbReference>
<evidence type="ECO:0000313" key="1">
    <source>
        <dbReference type="EMBL" id="GAA4400069.1"/>
    </source>
</evidence>
<dbReference type="Proteomes" id="UP001500945">
    <property type="component" value="Unassembled WGS sequence"/>
</dbReference>
<organism evidence="1 2">
    <name type="scientific">Fodinibacter luteus</name>
    <dbReference type="NCBI Taxonomy" id="552064"/>
    <lineage>
        <taxon>Bacteria</taxon>
        <taxon>Bacillati</taxon>
        <taxon>Actinomycetota</taxon>
        <taxon>Actinomycetes</taxon>
        <taxon>Micrococcales</taxon>
        <taxon>Intrasporangiaceae</taxon>
        <taxon>Fodinibacter (ex Wang et al. 2009)</taxon>
    </lineage>
</organism>
<gene>
    <name evidence="1" type="ORF">GCM10023168_08430</name>
</gene>
<sequence length="270" mass="28801">MGFLSDLGRAVRRGVTRASGTVTTVTAALNGRRTLSRVDPPPGQPTSIGQVLEEMRLLGSTMPADDGVAAFHRMYLHVTELVGAAAAARSFEDTAFMERLDCVFAGLYLDACRASDESRSRAWQPLFALRSQPHTAGLQFALAGMNAHINFDLGLALVRTCRQLGRTPDSPGVRADFLAVNAILAGAVQEVRESYLAGIALEVDRAASPVLNVVGGWSIEGARDAAWLSATVQWALQGRDDAYAAYLDSRASMVGLVTRQLLTPVTAVDV</sequence>
<dbReference type="InterPro" id="IPR046037">
    <property type="entry name" value="DUF5995"/>
</dbReference>
<proteinExistence type="predicted"/>
<keyword evidence="2" id="KW-1185">Reference proteome</keyword>
<reference evidence="2" key="1">
    <citation type="journal article" date="2019" name="Int. J. Syst. Evol. Microbiol.">
        <title>The Global Catalogue of Microorganisms (GCM) 10K type strain sequencing project: providing services to taxonomists for standard genome sequencing and annotation.</title>
        <authorList>
            <consortium name="The Broad Institute Genomics Platform"/>
            <consortium name="The Broad Institute Genome Sequencing Center for Infectious Disease"/>
            <person name="Wu L."/>
            <person name="Ma J."/>
        </authorList>
    </citation>
    <scope>NUCLEOTIDE SEQUENCE [LARGE SCALE GENOMIC DNA]</scope>
    <source>
        <strain evidence="2">JCM 17809</strain>
    </source>
</reference>
<evidence type="ECO:0000313" key="2">
    <source>
        <dbReference type="Proteomes" id="UP001500945"/>
    </source>
</evidence>
<dbReference type="RefSeq" id="WP_345202625.1">
    <property type="nucleotide sequence ID" value="NZ_BAABGM010000003.1"/>
</dbReference>
<name>A0ABP8K3Z7_9MICO</name>